<keyword evidence="1" id="KW-0472">Membrane</keyword>
<comment type="caution">
    <text evidence="2">The sequence shown here is derived from an EMBL/GenBank/DDBJ whole genome shotgun (WGS) entry which is preliminary data.</text>
</comment>
<keyword evidence="3" id="KW-1185">Reference proteome</keyword>
<keyword evidence="1" id="KW-1133">Transmembrane helix</keyword>
<keyword evidence="1" id="KW-0812">Transmembrane</keyword>
<proteinExistence type="predicted"/>
<feature type="transmembrane region" description="Helical" evidence="1">
    <location>
        <begin position="27"/>
        <end position="44"/>
    </location>
</feature>
<organism evidence="2 3">
    <name type="scientific">Pleurodeles waltl</name>
    <name type="common">Iberian ribbed newt</name>
    <dbReference type="NCBI Taxonomy" id="8319"/>
    <lineage>
        <taxon>Eukaryota</taxon>
        <taxon>Metazoa</taxon>
        <taxon>Chordata</taxon>
        <taxon>Craniata</taxon>
        <taxon>Vertebrata</taxon>
        <taxon>Euteleostomi</taxon>
        <taxon>Amphibia</taxon>
        <taxon>Batrachia</taxon>
        <taxon>Caudata</taxon>
        <taxon>Salamandroidea</taxon>
        <taxon>Salamandridae</taxon>
        <taxon>Pleurodelinae</taxon>
        <taxon>Pleurodeles</taxon>
    </lineage>
</organism>
<accession>A0AAV7RBQ0</accession>
<protein>
    <submittedName>
        <fullName evidence="2">Uncharacterized protein</fullName>
    </submittedName>
</protein>
<sequence>MSFFRTTQSGFQQGGYSMIRGLSAVSAIWYNCGGWVVAVSLAIHSSRRRGKELMLAEKGVVHPVVGGGINARKEVHAQHFQGLVFRLVFLNYISYASDVGSLCLRFPGKRVASVRAMQGLTSALSFAQDRQRKEGDHCGLFP</sequence>
<evidence type="ECO:0000313" key="2">
    <source>
        <dbReference type="EMBL" id="KAJ1148218.1"/>
    </source>
</evidence>
<reference evidence="2" key="1">
    <citation type="journal article" date="2022" name="bioRxiv">
        <title>Sequencing and chromosome-scale assembly of the giantPleurodeles waltlgenome.</title>
        <authorList>
            <person name="Brown T."/>
            <person name="Elewa A."/>
            <person name="Iarovenko S."/>
            <person name="Subramanian E."/>
            <person name="Araus A.J."/>
            <person name="Petzold A."/>
            <person name="Susuki M."/>
            <person name="Suzuki K.-i.T."/>
            <person name="Hayashi T."/>
            <person name="Toyoda A."/>
            <person name="Oliveira C."/>
            <person name="Osipova E."/>
            <person name="Leigh N.D."/>
            <person name="Simon A."/>
            <person name="Yun M.H."/>
        </authorList>
    </citation>
    <scope>NUCLEOTIDE SEQUENCE</scope>
    <source>
        <strain evidence="2">20211129_DDA</strain>
        <tissue evidence="2">Liver</tissue>
    </source>
</reference>
<dbReference type="EMBL" id="JANPWB010000009">
    <property type="protein sequence ID" value="KAJ1148218.1"/>
    <property type="molecule type" value="Genomic_DNA"/>
</dbReference>
<dbReference type="Proteomes" id="UP001066276">
    <property type="component" value="Chromosome 5"/>
</dbReference>
<name>A0AAV7RBQ0_PLEWA</name>
<evidence type="ECO:0000256" key="1">
    <source>
        <dbReference type="SAM" id="Phobius"/>
    </source>
</evidence>
<gene>
    <name evidence="2" type="ORF">NDU88_001055</name>
</gene>
<evidence type="ECO:0000313" key="3">
    <source>
        <dbReference type="Proteomes" id="UP001066276"/>
    </source>
</evidence>
<dbReference type="AlphaFoldDB" id="A0AAV7RBQ0"/>